<gene>
    <name evidence="1" type="ORF">B0H66DRAFT_527213</name>
</gene>
<comment type="caution">
    <text evidence="1">The sequence shown here is derived from an EMBL/GenBank/DDBJ whole genome shotgun (WGS) entry which is preliminary data.</text>
</comment>
<reference evidence="1" key="1">
    <citation type="journal article" date="2023" name="Mol. Phylogenet. Evol.">
        <title>Genome-scale phylogeny and comparative genomics of the fungal order Sordariales.</title>
        <authorList>
            <person name="Hensen N."/>
            <person name="Bonometti L."/>
            <person name="Westerberg I."/>
            <person name="Brannstrom I.O."/>
            <person name="Guillou S."/>
            <person name="Cros-Aarteil S."/>
            <person name="Calhoun S."/>
            <person name="Haridas S."/>
            <person name="Kuo A."/>
            <person name="Mondo S."/>
            <person name="Pangilinan J."/>
            <person name="Riley R."/>
            <person name="LaButti K."/>
            <person name="Andreopoulos B."/>
            <person name="Lipzen A."/>
            <person name="Chen C."/>
            <person name="Yan M."/>
            <person name="Daum C."/>
            <person name="Ng V."/>
            <person name="Clum A."/>
            <person name="Steindorff A."/>
            <person name="Ohm R.A."/>
            <person name="Martin F."/>
            <person name="Silar P."/>
            <person name="Natvig D.O."/>
            <person name="Lalanne C."/>
            <person name="Gautier V."/>
            <person name="Ament-Velasquez S.L."/>
            <person name="Kruys A."/>
            <person name="Hutchinson M.I."/>
            <person name="Powell A.J."/>
            <person name="Barry K."/>
            <person name="Miller A.N."/>
            <person name="Grigoriev I.V."/>
            <person name="Debuchy R."/>
            <person name="Gladieux P."/>
            <person name="Hiltunen Thoren M."/>
            <person name="Johannesson H."/>
        </authorList>
    </citation>
    <scope>NUCLEOTIDE SEQUENCE</scope>
    <source>
        <strain evidence="1">CBS 118394</strain>
    </source>
</reference>
<sequence length="250" mass="28135">MTWGSQLGFQSLPQSPLFVPRNYGALHDVPSPLAKSTNHLVKTYGGRAGNHAHRARPDVQSGHMRLSGHQTPLWQAVLTYRQIEVVLGLAFAGSLFRQALPSITIDQAGAVNRGFNRRKYCEQHEQHDAVHSWRPMAPIRMRMAVLCRRSRAKTSCVSTSVSLNNVLDIFYNKHLARQQETWPGFATDTTTTVGTVASEFAVHEGWKCWSTPLRCFRNMVHYHVEDVLQPLKQVVFAQNSLDLAFTGEKS</sequence>
<accession>A0AAE0IRL3</accession>
<dbReference type="EMBL" id="JAUEDM010000001">
    <property type="protein sequence ID" value="KAK3329834.1"/>
    <property type="molecule type" value="Genomic_DNA"/>
</dbReference>
<proteinExistence type="predicted"/>
<evidence type="ECO:0000313" key="2">
    <source>
        <dbReference type="Proteomes" id="UP001283341"/>
    </source>
</evidence>
<reference evidence="1" key="2">
    <citation type="submission" date="2023-06" db="EMBL/GenBank/DDBJ databases">
        <authorList>
            <consortium name="Lawrence Berkeley National Laboratory"/>
            <person name="Haridas S."/>
            <person name="Hensen N."/>
            <person name="Bonometti L."/>
            <person name="Westerberg I."/>
            <person name="Brannstrom I.O."/>
            <person name="Guillou S."/>
            <person name="Cros-Aarteil S."/>
            <person name="Calhoun S."/>
            <person name="Kuo A."/>
            <person name="Mondo S."/>
            <person name="Pangilinan J."/>
            <person name="Riley R."/>
            <person name="Labutti K."/>
            <person name="Andreopoulos B."/>
            <person name="Lipzen A."/>
            <person name="Chen C."/>
            <person name="Yanf M."/>
            <person name="Daum C."/>
            <person name="Ng V."/>
            <person name="Clum A."/>
            <person name="Steindorff A."/>
            <person name="Ohm R."/>
            <person name="Martin F."/>
            <person name="Silar P."/>
            <person name="Natvig D."/>
            <person name="Lalanne C."/>
            <person name="Gautier V."/>
            <person name="Ament-Velasquez S.L."/>
            <person name="Kruys A."/>
            <person name="Hutchinson M.I."/>
            <person name="Powell A.J."/>
            <person name="Barry K."/>
            <person name="Miller A.N."/>
            <person name="Grigoriev I.V."/>
            <person name="Debuchy R."/>
            <person name="Gladieux P."/>
            <person name="Thoren M.H."/>
            <person name="Johannesson H."/>
        </authorList>
    </citation>
    <scope>NUCLEOTIDE SEQUENCE</scope>
    <source>
        <strain evidence="1">CBS 118394</strain>
    </source>
</reference>
<protein>
    <submittedName>
        <fullName evidence="1">Uncharacterized protein</fullName>
    </submittedName>
</protein>
<dbReference type="Proteomes" id="UP001283341">
    <property type="component" value="Unassembled WGS sequence"/>
</dbReference>
<keyword evidence="2" id="KW-1185">Reference proteome</keyword>
<evidence type="ECO:0000313" key="1">
    <source>
        <dbReference type="EMBL" id="KAK3329834.1"/>
    </source>
</evidence>
<dbReference type="AlphaFoldDB" id="A0AAE0IRL3"/>
<organism evidence="1 2">
    <name type="scientific">Apodospora peruviana</name>
    <dbReference type="NCBI Taxonomy" id="516989"/>
    <lineage>
        <taxon>Eukaryota</taxon>
        <taxon>Fungi</taxon>
        <taxon>Dikarya</taxon>
        <taxon>Ascomycota</taxon>
        <taxon>Pezizomycotina</taxon>
        <taxon>Sordariomycetes</taxon>
        <taxon>Sordariomycetidae</taxon>
        <taxon>Sordariales</taxon>
        <taxon>Lasiosphaeriaceae</taxon>
        <taxon>Apodospora</taxon>
    </lineage>
</organism>
<name>A0AAE0IRL3_9PEZI</name>